<reference evidence="2 3" key="1">
    <citation type="journal article" date="2011" name="J. Bacteriol.">
        <title>Complete genome sequence of the plant growth-promoting endophyte Burkholderia phytofirmans strain PsJN.</title>
        <authorList>
            <person name="Weilharter A."/>
            <person name="Mitter B."/>
            <person name="Shin M.V."/>
            <person name="Chain P.S."/>
            <person name="Nowak J."/>
            <person name="Sessitsch A."/>
        </authorList>
    </citation>
    <scope>NUCLEOTIDE SEQUENCE [LARGE SCALE GENOMIC DNA]</scope>
    <source>
        <strain evidence="3">DSM 17436 / LMG 22146 / PsJN</strain>
    </source>
</reference>
<dbReference type="EMBL" id="CP001053">
    <property type="protein sequence ID" value="ACD21260.1"/>
    <property type="molecule type" value="Genomic_DNA"/>
</dbReference>
<dbReference type="KEGG" id="bpy:Bphyt_6971"/>
<protein>
    <submittedName>
        <fullName evidence="2">Uncharacterized protein</fullName>
    </submittedName>
</protein>
<organism evidence="2 3">
    <name type="scientific">Paraburkholderia phytofirmans (strain DSM 17436 / LMG 22146 / PsJN)</name>
    <name type="common">Burkholderia phytofirmans</name>
    <dbReference type="NCBI Taxonomy" id="398527"/>
    <lineage>
        <taxon>Bacteria</taxon>
        <taxon>Pseudomonadati</taxon>
        <taxon>Pseudomonadota</taxon>
        <taxon>Betaproteobacteria</taxon>
        <taxon>Burkholderiales</taxon>
        <taxon>Burkholderiaceae</taxon>
        <taxon>Paraburkholderia</taxon>
    </lineage>
</organism>
<feature type="region of interest" description="Disordered" evidence="1">
    <location>
        <begin position="117"/>
        <end position="152"/>
    </location>
</feature>
<evidence type="ECO:0000256" key="1">
    <source>
        <dbReference type="SAM" id="MobiDB-lite"/>
    </source>
</evidence>
<gene>
    <name evidence="2" type="ordered locus">Bphyt_6971</name>
</gene>
<accession>B2TA08</accession>
<evidence type="ECO:0000313" key="2">
    <source>
        <dbReference type="EMBL" id="ACD21260.1"/>
    </source>
</evidence>
<dbReference type="Proteomes" id="UP000001739">
    <property type="component" value="Chromosome 2"/>
</dbReference>
<evidence type="ECO:0000313" key="3">
    <source>
        <dbReference type="Proteomes" id="UP000001739"/>
    </source>
</evidence>
<dbReference type="HOGENOM" id="CLU_139624_0_0_4"/>
<feature type="compositionally biased region" description="Polar residues" evidence="1">
    <location>
        <begin position="132"/>
        <end position="145"/>
    </location>
</feature>
<proteinExistence type="predicted"/>
<dbReference type="eggNOG" id="ENOG5031DSD">
    <property type="taxonomic scope" value="Bacteria"/>
</dbReference>
<dbReference type="STRING" id="398527.Bphyt_6971"/>
<sequence>MELNIVEQVASTLRRAAEHRRLVPYQQFHALFDPMDPLSSRYAALEKAVALLAGKSGVDYGALLSLANGLAGKEFYLRFRRNRFDDYLAVMGSQMHEHSLKKKRCLVEAERARVFDDAKQRQGSIERGASRRPTTALHQQATRAQPESRHKS</sequence>
<dbReference type="RefSeq" id="WP_012428757.1">
    <property type="nucleotide sequence ID" value="NC_010676.1"/>
</dbReference>
<name>B2TA08_PARPJ</name>
<dbReference type="AlphaFoldDB" id="B2TA08"/>